<evidence type="ECO:0008006" key="3">
    <source>
        <dbReference type="Google" id="ProtNLM"/>
    </source>
</evidence>
<dbReference type="HOGENOM" id="CLU_2288946_0_0_3"/>
<dbReference type="SUPFAM" id="SSF141571">
    <property type="entry name" value="Pentapeptide repeat-like"/>
    <property type="match status" value="1"/>
</dbReference>
<accession>A0A073CCD2</accession>
<dbReference type="STRING" id="388467.A19Y_0580"/>
<dbReference type="PANTHER" id="PTHR47200:SF2">
    <property type="entry name" value="THYLAKOID LUMENAL 15 KDA PROTEIN 1, CHLOROPLASTIC"/>
    <property type="match status" value="1"/>
</dbReference>
<evidence type="ECO:0000313" key="1">
    <source>
        <dbReference type="EMBL" id="KEI65766.1"/>
    </source>
</evidence>
<sequence length="101" mass="11284">MNLEGADLRNSTLDMARFRRTNLTNAILEGAYAYNAEFEGAIIEGADFTDVMLRKDSLKTLCKVATGTNPVTGRNTRDTLYKLIDCKKTAILPQVFSKNNY</sequence>
<dbReference type="EMBL" id="CM002803">
    <property type="protein sequence ID" value="KEI65766.1"/>
    <property type="molecule type" value="Genomic_DNA"/>
</dbReference>
<evidence type="ECO:0000313" key="2">
    <source>
        <dbReference type="Proteomes" id="UP000027395"/>
    </source>
</evidence>
<dbReference type="Proteomes" id="UP000027395">
    <property type="component" value="Chromosome"/>
</dbReference>
<dbReference type="eggNOG" id="COG1357">
    <property type="taxonomic scope" value="Bacteria"/>
</dbReference>
<keyword evidence="2" id="KW-1185">Reference proteome</keyword>
<proteinExistence type="predicted"/>
<dbReference type="PATRIC" id="fig|388467.6.peg.526"/>
<gene>
    <name evidence="1" type="ORF">A19Y_0580</name>
</gene>
<dbReference type="AlphaFoldDB" id="A0A073CCD2"/>
<name>A0A073CCD2_PLAA1</name>
<dbReference type="PANTHER" id="PTHR47200">
    <property type="entry name" value="THYLAKOID LUMENAL 15 KDA PROTEIN 1, CHLOROPLASTIC"/>
    <property type="match status" value="1"/>
</dbReference>
<reference evidence="1 2" key="1">
    <citation type="journal article" date="2014" name="Appl. Environ. Microbiol.">
        <title>Elucidation of insertion elements encoded on plasmids and in vitro construction of shuttle vectors from the toxic cyanobacterium Planktothrix.</title>
        <authorList>
            <person name="Christiansen G."/>
            <person name="Goesmann A."/>
            <person name="Kurmayer R."/>
        </authorList>
    </citation>
    <scope>NUCLEOTIDE SEQUENCE [LARGE SCALE GENOMIC DNA]</scope>
    <source>
        <strain evidence="1 2">NIVA-CYA 126/8</strain>
    </source>
</reference>
<organism evidence="1 2">
    <name type="scientific">Planktothrix agardhii (strain NIVA-CYA 126/8)</name>
    <dbReference type="NCBI Taxonomy" id="388467"/>
    <lineage>
        <taxon>Bacteria</taxon>
        <taxon>Bacillati</taxon>
        <taxon>Cyanobacteriota</taxon>
        <taxon>Cyanophyceae</taxon>
        <taxon>Oscillatoriophycideae</taxon>
        <taxon>Oscillatoriales</taxon>
        <taxon>Microcoleaceae</taxon>
        <taxon>Planktothrix</taxon>
    </lineage>
</organism>
<dbReference type="Gene3D" id="2.160.20.80">
    <property type="entry name" value="E3 ubiquitin-protein ligase SopA"/>
    <property type="match status" value="1"/>
</dbReference>
<dbReference type="InterPro" id="IPR001646">
    <property type="entry name" value="5peptide_repeat"/>
</dbReference>
<protein>
    <recommendedName>
        <fullName evidence="3">Pentapeptide repeat-containing protein</fullName>
    </recommendedName>
</protein>
<dbReference type="Pfam" id="PF00805">
    <property type="entry name" value="Pentapeptide"/>
    <property type="match status" value="1"/>
</dbReference>
<dbReference type="InterPro" id="IPR044213">
    <property type="entry name" value="At2g44920-like"/>
</dbReference>